<dbReference type="KEGG" id="cmah:C1I91_14505"/>
<keyword evidence="3" id="KW-1185">Reference proteome</keyword>
<evidence type="ECO:0000259" key="1">
    <source>
        <dbReference type="Pfam" id="PF12957"/>
    </source>
</evidence>
<dbReference type="Pfam" id="PF12957">
    <property type="entry name" value="DUF3846"/>
    <property type="match status" value="1"/>
</dbReference>
<dbReference type="RefSeq" id="WP_128213492.1">
    <property type="nucleotide sequence ID" value="NZ_CP025746.1"/>
</dbReference>
<feature type="domain" description="DUF3846" evidence="1">
    <location>
        <begin position="1"/>
        <end position="95"/>
    </location>
</feature>
<evidence type="ECO:0000313" key="3">
    <source>
        <dbReference type="Proteomes" id="UP000286268"/>
    </source>
</evidence>
<dbReference type="OrthoDB" id="9813511at2"/>
<name>A0A3R5V8N5_9CLOT</name>
<protein>
    <recommendedName>
        <fullName evidence="1">DUF3846 domain-containing protein</fullName>
    </recommendedName>
</protein>
<evidence type="ECO:0000313" key="2">
    <source>
        <dbReference type="EMBL" id="QAA32751.1"/>
    </source>
</evidence>
<organism evidence="2 3">
    <name type="scientific">Clostridium manihotivorum</name>
    <dbReference type="NCBI Taxonomy" id="2320868"/>
    <lineage>
        <taxon>Bacteria</taxon>
        <taxon>Bacillati</taxon>
        <taxon>Bacillota</taxon>
        <taxon>Clostridia</taxon>
        <taxon>Eubacteriales</taxon>
        <taxon>Clostridiaceae</taxon>
        <taxon>Clostridium</taxon>
    </lineage>
</organism>
<accession>A0A3R5V8N5</accession>
<dbReference type="InterPro" id="IPR024559">
    <property type="entry name" value="DUF3846"/>
</dbReference>
<dbReference type="AlphaFoldDB" id="A0A3R5V8N5"/>
<reference evidence="2 3" key="1">
    <citation type="submission" date="2018-01" db="EMBL/GenBank/DDBJ databases">
        <title>Genome Sequencing and Assembly of Anaerobacter polyendosporus strain CT4.</title>
        <authorList>
            <person name="Tachaapaikoon C."/>
            <person name="Sutheeworapong S."/>
            <person name="Jenjaroenpun P."/>
            <person name="Wongsurawat T."/>
            <person name="Nookeaw I."/>
            <person name="Cheawchanlertfa P."/>
            <person name="Kosugi A."/>
            <person name="Cheevadhanarak S."/>
            <person name="Ratanakhanokchai K."/>
        </authorList>
    </citation>
    <scope>NUCLEOTIDE SEQUENCE [LARGE SCALE GENOMIC DNA]</scope>
    <source>
        <strain evidence="2 3">CT4</strain>
    </source>
</reference>
<gene>
    <name evidence="2" type="ORF">C1I91_14505</name>
</gene>
<proteinExistence type="predicted"/>
<sequence>MRVLIVEPQKIPYEANINKDLHSMQRVVGGLIECVDLDNETTLVCNEEGKLQGLEGNRRVGRDIIAGTFFICGFNDDGEFISLFDEQISKYKDRFYEPESFNYYDMQEPEFFQIFYAEDEELEL</sequence>
<dbReference type="EMBL" id="CP025746">
    <property type="protein sequence ID" value="QAA32751.1"/>
    <property type="molecule type" value="Genomic_DNA"/>
</dbReference>
<dbReference type="Proteomes" id="UP000286268">
    <property type="component" value="Chromosome"/>
</dbReference>